<feature type="transmembrane region" description="Helical" evidence="2">
    <location>
        <begin position="352"/>
        <end position="369"/>
    </location>
</feature>
<dbReference type="RefSeq" id="XP_018067167.1">
    <property type="nucleotide sequence ID" value="XM_018218663.1"/>
</dbReference>
<dbReference type="EMBL" id="KQ947423">
    <property type="protein sequence ID" value="KUJ12812.1"/>
    <property type="molecule type" value="Genomic_DNA"/>
</dbReference>
<evidence type="ECO:0000256" key="1">
    <source>
        <dbReference type="SAM" id="MobiDB-lite"/>
    </source>
</evidence>
<dbReference type="AlphaFoldDB" id="A0A194WYZ2"/>
<keyword evidence="2" id="KW-0812">Transmembrane</keyword>
<reference evidence="4 5" key="1">
    <citation type="submission" date="2015-10" db="EMBL/GenBank/DDBJ databases">
        <title>Full genome of DAOMC 229536 Phialocephala scopiformis, a fungal endophyte of spruce producing the potent anti-insectan compound rugulosin.</title>
        <authorList>
            <consortium name="DOE Joint Genome Institute"/>
            <person name="Walker A.K."/>
            <person name="Frasz S.L."/>
            <person name="Seifert K.A."/>
            <person name="Miller J.D."/>
            <person name="Mondo S.J."/>
            <person name="Labutti K."/>
            <person name="Lipzen A."/>
            <person name="Dockter R."/>
            <person name="Kennedy M."/>
            <person name="Grigoriev I.V."/>
            <person name="Spatafora J.W."/>
        </authorList>
    </citation>
    <scope>NUCLEOTIDE SEQUENCE [LARGE SCALE GENOMIC DNA]</scope>
    <source>
        <strain evidence="4 5">CBS 120377</strain>
    </source>
</reference>
<dbReference type="KEGG" id="psco:LY89DRAFT_721671"/>
<keyword evidence="2" id="KW-1133">Transmembrane helix</keyword>
<sequence length="375" mass="41938">MNPPTLRDLGPVPSPMHSVSDRLARRDNLSFQDIRDLKEERNKLPPRDVKDIAADLAARVKRAPQFRRFIKVEELSMWNLYMLQHKILSMKPDSMRVFQGLDMKSRAMKEMRAWRNHDKNSGAPLGSTTSPITATLEGGAAINSITPAAPLDSSIHKPPLITSTTGPPSTDVPDGLQLLLKQYHESLKAFKEMQTWREASNTSCRIARSDLAFHFCDENYLESEEKMFDLSPTLKLETGGSVDCIRRMLMNYLPLRYVNEDAWNEKRGQLDPGAVPERAQTFSSWRTDFDTPPFVDNLARVLVSLLAGLFLLVPMIVVSFIISQKVRLSVTVALVVRFAVSLGWFGKSTNDALMGTSAAYAAVLVVFVGQTSPIT</sequence>
<evidence type="ECO:0000259" key="3">
    <source>
        <dbReference type="Pfam" id="PF20237"/>
    </source>
</evidence>
<protein>
    <recommendedName>
        <fullName evidence="3">DUF6594 domain-containing protein</fullName>
    </recommendedName>
</protein>
<proteinExistence type="predicted"/>
<evidence type="ECO:0000256" key="2">
    <source>
        <dbReference type="SAM" id="Phobius"/>
    </source>
</evidence>
<feature type="domain" description="DUF6594" evidence="3">
    <location>
        <begin position="56"/>
        <end position="365"/>
    </location>
</feature>
<gene>
    <name evidence="4" type="ORF">LY89DRAFT_721671</name>
</gene>
<evidence type="ECO:0000313" key="4">
    <source>
        <dbReference type="EMBL" id="KUJ12812.1"/>
    </source>
</evidence>
<dbReference type="Pfam" id="PF20237">
    <property type="entry name" value="DUF6594"/>
    <property type="match status" value="1"/>
</dbReference>
<dbReference type="InterPro" id="IPR046529">
    <property type="entry name" value="DUF6594"/>
</dbReference>
<feature type="transmembrane region" description="Helical" evidence="2">
    <location>
        <begin position="328"/>
        <end position="346"/>
    </location>
</feature>
<dbReference type="InParanoid" id="A0A194WYZ2"/>
<organism evidence="4 5">
    <name type="scientific">Mollisia scopiformis</name>
    <name type="common">Conifer needle endophyte fungus</name>
    <name type="synonym">Phialocephala scopiformis</name>
    <dbReference type="NCBI Taxonomy" id="149040"/>
    <lineage>
        <taxon>Eukaryota</taxon>
        <taxon>Fungi</taxon>
        <taxon>Dikarya</taxon>
        <taxon>Ascomycota</taxon>
        <taxon>Pezizomycotina</taxon>
        <taxon>Leotiomycetes</taxon>
        <taxon>Helotiales</taxon>
        <taxon>Mollisiaceae</taxon>
        <taxon>Mollisia</taxon>
    </lineage>
</organism>
<name>A0A194WYZ2_MOLSC</name>
<accession>A0A194WYZ2</accession>
<dbReference type="OrthoDB" id="3549570at2759"/>
<feature type="region of interest" description="Disordered" evidence="1">
    <location>
        <begin position="1"/>
        <end position="20"/>
    </location>
</feature>
<dbReference type="GeneID" id="28828389"/>
<evidence type="ECO:0000313" key="5">
    <source>
        <dbReference type="Proteomes" id="UP000070700"/>
    </source>
</evidence>
<keyword evidence="5" id="KW-1185">Reference proteome</keyword>
<feature type="transmembrane region" description="Helical" evidence="2">
    <location>
        <begin position="301"/>
        <end position="321"/>
    </location>
</feature>
<keyword evidence="2" id="KW-0472">Membrane</keyword>
<dbReference type="Proteomes" id="UP000070700">
    <property type="component" value="Unassembled WGS sequence"/>
</dbReference>